<accession>A0A1D7XKN3</accession>
<keyword evidence="3 5" id="KW-0762">Sugar transport</keyword>
<reference evidence="7" key="1">
    <citation type="submission" date="2016-09" db="EMBL/GenBank/DDBJ databases">
        <title>Genomics of Clostridium taeniosporum, an organism which forms endospores with ribbon-like appendages.</title>
        <authorList>
            <person name="Walker J.R."/>
        </authorList>
    </citation>
    <scope>NUCLEOTIDE SEQUENCE [LARGE SCALE GENOMIC DNA]</scope>
    <source>
        <strain evidence="7">1/k</strain>
    </source>
</reference>
<dbReference type="GO" id="GO:0042956">
    <property type="term" value="P:maltodextrin transmembrane transport"/>
    <property type="evidence" value="ECO:0007669"/>
    <property type="project" value="TreeGrafter"/>
</dbReference>
<dbReference type="GO" id="GO:1901982">
    <property type="term" value="F:maltose binding"/>
    <property type="evidence" value="ECO:0007669"/>
    <property type="project" value="TreeGrafter"/>
</dbReference>
<gene>
    <name evidence="6" type="ORF">BGI42_08290</name>
</gene>
<dbReference type="GO" id="GO:0015144">
    <property type="term" value="F:carbohydrate transmembrane transporter activity"/>
    <property type="evidence" value="ECO:0007669"/>
    <property type="project" value="InterPro"/>
</dbReference>
<dbReference type="KEGG" id="ctae:BGI42_08290"/>
<comment type="similarity">
    <text evidence="1 5">Belongs to the bacterial solute-binding protein 1 family.</text>
</comment>
<dbReference type="PRINTS" id="PR00181">
    <property type="entry name" value="MALTOSEBP"/>
</dbReference>
<comment type="subcellular location">
    <subcellularLocation>
        <location evidence="5">Cell membrane</location>
        <topology evidence="5">Lipid-anchor</topology>
    </subcellularLocation>
</comment>
<evidence type="ECO:0000256" key="4">
    <source>
        <dbReference type="ARBA" id="ARBA00022729"/>
    </source>
</evidence>
<dbReference type="GO" id="GO:0055052">
    <property type="term" value="C:ATP-binding cassette (ABC) transporter complex, substrate-binding subunit-containing"/>
    <property type="evidence" value="ECO:0007669"/>
    <property type="project" value="TreeGrafter"/>
</dbReference>
<keyword evidence="2 5" id="KW-0813">Transport</keyword>
<evidence type="ECO:0000256" key="1">
    <source>
        <dbReference type="ARBA" id="ARBA00008520"/>
    </source>
</evidence>
<sequence>MRKRIKLIFLPFLIVTLMVSLISCRNREIPFDDDDSELEETSELKPEKGAELVYWTDDLDFGQAIAKSFEEKYKVKVNVQKVGLDSMDKMMLDAPTGNGADVFMAANDNFSKGKDSGIFAKIRPSVKKQIGEVTNETALKTVTSDGELYGVPVSIESYALLYNKDLVKGKPAETFEQIEEEANKYNDKNNNKFWFLTIATDGYSAYPFLSVDGFRLFGEDGNDGDNPGFNTKEFEKGLEAISKLKKIIPIESEDLKLQASTFLEQNFKNGKTAYYPIGPNAIKELKKSGVNFGITKLPTYKGKPMRAFSVVQNAHISAYTKYPNASQLFAQYLVSKEAAALLYSKAYKITSRKDISNIDGIKDDEYMKVYADQFNNTDPIPSIKRISYFWTIMESTLGSVFDGNITPKEAAKKIQKDFDALVQSE</sequence>
<dbReference type="CDD" id="cd13586">
    <property type="entry name" value="PBP2_Maltose_binding_like"/>
    <property type="match status" value="1"/>
</dbReference>
<dbReference type="STRING" id="394958.BGI42_08290"/>
<evidence type="ECO:0000313" key="6">
    <source>
        <dbReference type="EMBL" id="AOR23730.1"/>
    </source>
</evidence>
<evidence type="ECO:0000256" key="3">
    <source>
        <dbReference type="ARBA" id="ARBA00022597"/>
    </source>
</evidence>
<protein>
    <recommendedName>
        <fullName evidence="5">Maltodextrin-binding protein</fullName>
    </recommendedName>
</protein>
<dbReference type="OrthoDB" id="9766758at2"/>
<organism evidence="6 7">
    <name type="scientific">Clostridium taeniosporum</name>
    <dbReference type="NCBI Taxonomy" id="394958"/>
    <lineage>
        <taxon>Bacteria</taxon>
        <taxon>Bacillati</taxon>
        <taxon>Bacillota</taxon>
        <taxon>Clostridia</taxon>
        <taxon>Eubacteriales</taxon>
        <taxon>Clostridiaceae</taxon>
        <taxon>Clostridium</taxon>
    </lineage>
</organism>
<dbReference type="PANTHER" id="PTHR30061">
    <property type="entry name" value="MALTOSE-BINDING PERIPLASMIC PROTEIN"/>
    <property type="match status" value="1"/>
</dbReference>
<evidence type="ECO:0000256" key="2">
    <source>
        <dbReference type="ARBA" id="ARBA00022448"/>
    </source>
</evidence>
<dbReference type="PROSITE" id="PS51257">
    <property type="entry name" value="PROKAR_LIPOPROTEIN"/>
    <property type="match status" value="1"/>
</dbReference>
<dbReference type="Pfam" id="PF13416">
    <property type="entry name" value="SBP_bac_8"/>
    <property type="match status" value="1"/>
</dbReference>
<keyword evidence="5" id="KW-0472">Membrane</keyword>
<name>A0A1D7XKN3_9CLOT</name>
<dbReference type="PANTHER" id="PTHR30061:SF50">
    <property type="entry name" value="MALTOSE_MALTODEXTRIN-BINDING PERIPLASMIC PROTEIN"/>
    <property type="match status" value="1"/>
</dbReference>
<dbReference type="InterPro" id="IPR006059">
    <property type="entry name" value="SBP"/>
</dbReference>
<evidence type="ECO:0000313" key="7">
    <source>
        <dbReference type="Proteomes" id="UP000094652"/>
    </source>
</evidence>
<evidence type="ECO:0000256" key="5">
    <source>
        <dbReference type="RuleBase" id="RU365005"/>
    </source>
</evidence>
<keyword evidence="5" id="KW-1003">Cell membrane</keyword>
<dbReference type="Gene3D" id="3.40.190.10">
    <property type="entry name" value="Periplasmic binding protein-like II"/>
    <property type="match status" value="2"/>
</dbReference>
<keyword evidence="5" id="KW-0449">Lipoprotein</keyword>
<keyword evidence="7" id="KW-1185">Reference proteome</keyword>
<dbReference type="SUPFAM" id="SSF53850">
    <property type="entry name" value="Periplasmic binding protein-like II"/>
    <property type="match status" value="1"/>
</dbReference>
<dbReference type="AlphaFoldDB" id="A0A1D7XKN3"/>
<dbReference type="InterPro" id="IPR006060">
    <property type="entry name" value="Maltose/Cyclodextrin-bd"/>
</dbReference>
<dbReference type="GO" id="GO:0015768">
    <property type="term" value="P:maltose transport"/>
    <property type="evidence" value="ECO:0007669"/>
    <property type="project" value="TreeGrafter"/>
</dbReference>
<dbReference type="Proteomes" id="UP000094652">
    <property type="component" value="Chromosome"/>
</dbReference>
<dbReference type="EMBL" id="CP017253">
    <property type="protein sequence ID" value="AOR23730.1"/>
    <property type="molecule type" value="Genomic_DNA"/>
</dbReference>
<dbReference type="RefSeq" id="WP_069679879.1">
    <property type="nucleotide sequence ID" value="NZ_CP017253.2"/>
</dbReference>
<proteinExistence type="inferred from homology"/>
<keyword evidence="4" id="KW-0732">Signal</keyword>